<sequence length="478" mass="54949">MDKKFKYPYVIAAPGYTESSLGIQVVHRLCHLINQHGGEAYLVSQETNTDWNTPQLTTEQLNEYKNSGRIFIAVYPEIYSGNPFDAPICVRYMLNREGILNGNAINANFEDLFFFYRKEFAENEANVNLLMLSTYDLSLFCDDVDEKDLDLLYLNRVPRSCVDFSTLPENITVLSMEQPLSLKELANVLKRGRVMYSYETSGTCFLAGLCGCPVVEKVAVGYEKYAITENTSKDVGNADVAWSDDPIELQRAKASLYKYRDFYENLEDVSTQQFFNFLELTQEKAKVLFNKKHKENILEWINQRRLSPENLSLISQKLNKIESPEIIYVCIYDQSNSWSDVLITLKSLLPVKRVYSNISCIVVSASEHVFPEEFKCWVSLCSPEKMSSVINNIALQQLFDWLQYVRAGAEIIQDGFISAIIYLNKKNTYSAIYPDKIFIDENNELNSAFLPDFSIDFFIGFPSAFFVGCFFYQDFLKI</sequence>
<gene>
    <name evidence="1" type="ORF">K6K13_13100</name>
</gene>
<dbReference type="Proteomes" id="UP000825886">
    <property type="component" value="Chromosome"/>
</dbReference>
<keyword evidence="2" id="KW-1185">Reference proteome</keyword>
<proteinExistence type="predicted"/>
<evidence type="ECO:0000313" key="2">
    <source>
        <dbReference type="Proteomes" id="UP000825886"/>
    </source>
</evidence>
<dbReference type="EMBL" id="CP081864">
    <property type="protein sequence ID" value="QZN94299.1"/>
    <property type="molecule type" value="Genomic_DNA"/>
</dbReference>
<evidence type="ECO:0000313" key="1">
    <source>
        <dbReference type="EMBL" id="QZN94299.1"/>
    </source>
</evidence>
<accession>A0ABX9ALA1</accession>
<reference evidence="1 2" key="1">
    <citation type="submission" date="2021-08" db="EMBL/GenBank/DDBJ databases">
        <title>Culture and genomic analysis of Symbiopectobacterium purcellii sp. nov. gen. nov., isolated from the leafhopper Empoasca decipiens.</title>
        <authorList>
            <person name="Nadal-Jimenez P."/>
            <person name="Siozios S."/>
            <person name="Halliday N."/>
            <person name="Camara M."/>
            <person name="Hurst G.D.D."/>
        </authorList>
    </citation>
    <scope>NUCLEOTIDE SEQUENCE [LARGE SCALE GENOMIC DNA]</scope>
    <source>
        <strain evidence="1 2">SyEd1</strain>
    </source>
</reference>
<dbReference type="RefSeq" id="WP_222157423.1">
    <property type="nucleotide sequence ID" value="NZ_CP081864.1"/>
</dbReference>
<protein>
    <submittedName>
        <fullName evidence="1">Uncharacterized protein</fullName>
    </submittedName>
</protein>
<name>A0ABX9ALA1_9ENTR</name>
<organism evidence="1 2">
    <name type="scientific">Symbiopectobacterium purcellii</name>
    <dbReference type="NCBI Taxonomy" id="2871826"/>
    <lineage>
        <taxon>Bacteria</taxon>
        <taxon>Pseudomonadati</taxon>
        <taxon>Pseudomonadota</taxon>
        <taxon>Gammaproteobacteria</taxon>
        <taxon>Enterobacterales</taxon>
        <taxon>Enterobacteriaceae</taxon>
    </lineage>
</organism>